<accession>A0A3L7AGD8</accession>
<protein>
    <submittedName>
        <fullName evidence="3">Cupin domain-containing protein</fullName>
    </submittedName>
</protein>
<dbReference type="Gene3D" id="2.60.120.10">
    <property type="entry name" value="Jelly Rolls"/>
    <property type="match status" value="1"/>
</dbReference>
<dbReference type="PANTHER" id="PTHR33387">
    <property type="entry name" value="RMLC-LIKE JELLY ROLL FOLD PROTEIN"/>
    <property type="match status" value="1"/>
</dbReference>
<dbReference type="InterPro" id="IPR039935">
    <property type="entry name" value="YML079W-like"/>
</dbReference>
<dbReference type="SUPFAM" id="SSF51182">
    <property type="entry name" value="RmlC-like cupins"/>
    <property type="match status" value="1"/>
</dbReference>
<keyword evidence="4" id="KW-1185">Reference proteome</keyword>
<feature type="region of interest" description="Disordered" evidence="1">
    <location>
        <begin position="142"/>
        <end position="167"/>
    </location>
</feature>
<reference evidence="3 4" key="1">
    <citation type="submission" date="2018-10" db="EMBL/GenBank/DDBJ databases">
        <authorList>
            <person name="Li J."/>
        </authorList>
    </citation>
    <scope>NUCLEOTIDE SEQUENCE [LARGE SCALE GENOMIC DNA]</scope>
    <source>
        <strain evidence="3 4">JCM 11654</strain>
    </source>
</reference>
<dbReference type="AlphaFoldDB" id="A0A3L7AGD8"/>
<dbReference type="OrthoDB" id="9798288at2"/>
<dbReference type="InterPro" id="IPR014710">
    <property type="entry name" value="RmlC-like_jellyroll"/>
</dbReference>
<dbReference type="CDD" id="cd06121">
    <property type="entry name" value="cupin_YML079wp"/>
    <property type="match status" value="1"/>
</dbReference>
<proteinExistence type="predicted"/>
<dbReference type="PANTHER" id="PTHR33387:SF3">
    <property type="entry name" value="DUF985 DOMAIN-CONTAINING PROTEIN"/>
    <property type="match status" value="1"/>
</dbReference>
<name>A0A3L7AGD8_9MICO</name>
<dbReference type="RefSeq" id="WP_121689391.1">
    <property type="nucleotide sequence ID" value="NZ_RCUY01000015.1"/>
</dbReference>
<gene>
    <name evidence="3" type="ORF">D9V34_15545</name>
</gene>
<dbReference type="EMBL" id="RCUY01000015">
    <property type="protein sequence ID" value="RLP79217.1"/>
    <property type="molecule type" value="Genomic_DNA"/>
</dbReference>
<organism evidence="3 4">
    <name type="scientific">Mycetocola lacteus</name>
    <dbReference type="NCBI Taxonomy" id="76637"/>
    <lineage>
        <taxon>Bacteria</taxon>
        <taxon>Bacillati</taxon>
        <taxon>Actinomycetota</taxon>
        <taxon>Actinomycetes</taxon>
        <taxon>Micrococcales</taxon>
        <taxon>Microbacteriaceae</taxon>
        <taxon>Mycetocola</taxon>
    </lineage>
</organism>
<dbReference type="Proteomes" id="UP000269438">
    <property type="component" value="Unassembled WGS sequence"/>
</dbReference>
<comment type="caution">
    <text evidence="3">The sequence shown here is derived from an EMBL/GenBank/DDBJ whole genome shotgun (WGS) entry which is preliminary data.</text>
</comment>
<dbReference type="InterPro" id="IPR009327">
    <property type="entry name" value="Cupin_DUF985"/>
</dbReference>
<dbReference type="Pfam" id="PF06172">
    <property type="entry name" value="Cupin_5"/>
    <property type="match status" value="1"/>
</dbReference>
<evidence type="ECO:0000313" key="3">
    <source>
        <dbReference type="EMBL" id="RLP79217.1"/>
    </source>
</evidence>
<evidence type="ECO:0000256" key="1">
    <source>
        <dbReference type="SAM" id="MobiDB-lite"/>
    </source>
</evidence>
<feature type="compositionally biased region" description="Low complexity" evidence="1">
    <location>
        <begin position="147"/>
        <end position="167"/>
    </location>
</feature>
<feature type="domain" description="DUF985" evidence="2">
    <location>
        <begin position="6"/>
        <end position="139"/>
    </location>
</feature>
<evidence type="ECO:0000259" key="2">
    <source>
        <dbReference type="Pfam" id="PF06172"/>
    </source>
</evidence>
<dbReference type="InterPro" id="IPR011051">
    <property type="entry name" value="RmlC_Cupin_sf"/>
</dbReference>
<evidence type="ECO:0000313" key="4">
    <source>
        <dbReference type="Proteomes" id="UP000269438"/>
    </source>
</evidence>
<sequence length="167" mass="17590">MTTSPLIAQLDLAPHPEGGWYRRTFASPHPVSTPGGERPAATVIHFLLQPGEEAAWHVVSSDEMWLWHGPGPIEVHFGGTAAEPTHTETHVLDAPGTPGAQQQVLVPAGVWQRSRPRDRDGLVSCLVSPGFDFADWRLAAESDPSVAADTAAAAATHGPGDTAPTGD</sequence>